<dbReference type="PANTHER" id="PTHR12110">
    <property type="entry name" value="HYDROXYPYRUVATE ISOMERASE"/>
    <property type="match status" value="1"/>
</dbReference>
<dbReference type="InterPro" id="IPR013022">
    <property type="entry name" value="Xyl_isomerase-like_TIM-brl"/>
</dbReference>
<organism evidence="2 3">
    <name type="scientific">Aspergillus ellipticus CBS 707.79</name>
    <dbReference type="NCBI Taxonomy" id="1448320"/>
    <lineage>
        <taxon>Eukaryota</taxon>
        <taxon>Fungi</taxon>
        <taxon>Dikarya</taxon>
        <taxon>Ascomycota</taxon>
        <taxon>Pezizomycotina</taxon>
        <taxon>Eurotiomycetes</taxon>
        <taxon>Eurotiomycetidae</taxon>
        <taxon>Eurotiales</taxon>
        <taxon>Aspergillaceae</taxon>
        <taxon>Aspergillus</taxon>
        <taxon>Aspergillus subgen. Circumdati</taxon>
    </lineage>
</organism>
<evidence type="ECO:0000259" key="1">
    <source>
        <dbReference type="Pfam" id="PF01261"/>
    </source>
</evidence>
<dbReference type="GO" id="GO:0016853">
    <property type="term" value="F:isomerase activity"/>
    <property type="evidence" value="ECO:0007669"/>
    <property type="project" value="UniProtKB-KW"/>
</dbReference>
<evidence type="ECO:0000313" key="2">
    <source>
        <dbReference type="EMBL" id="PYH89642.1"/>
    </source>
</evidence>
<proteinExistence type="predicted"/>
<keyword evidence="2" id="KW-0413">Isomerase</keyword>
<dbReference type="InterPro" id="IPR050312">
    <property type="entry name" value="IolE/XylAMocC-like"/>
</dbReference>
<name>A0A319EF30_9EURO</name>
<dbReference type="PANTHER" id="PTHR12110:SF21">
    <property type="entry name" value="XYLOSE ISOMERASE-LIKE TIM BARREL DOMAIN-CONTAINING PROTEIN"/>
    <property type="match status" value="1"/>
</dbReference>
<reference evidence="2 3" key="1">
    <citation type="submission" date="2018-02" db="EMBL/GenBank/DDBJ databases">
        <title>The genomes of Aspergillus section Nigri reveals drivers in fungal speciation.</title>
        <authorList>
            <consortium name="DOE Joint Genome Institute"/>
            <person name="Vesth T.C."/>
            <person name="Nybo J."/>
            <person name="Theobald S."/>
            <person name="Brandl J."/>
            <person name="Frisvad J.C."/>
            <person name="Nielsen K.F."/>
            <person name="Lyhne E.K."/>
            <person name="Kogle M.E."/>
            <person name="Kuo A."/>
            <person name="Riley R."/>
            <person name="Clum A."/>
            <person name="Nolan M."/>
            <person name="Lipzen A."/>
            <person name="Salamov A."/>
            <person name="Henrissat B."/>
            <person name="Wiebenga A."/>
            <person name="De vries R.P."/>
            <person name="Grigoriev I.V."/>
            <person name="Mortensen U.H."/>
            <person name="Andersen M.R."/>
            <person name="Baker S.E."/>
        </authorList>
    </citation>
    <scope>NUCLEOTIDE SEQUENCE [LARGE SCALE GENOMIC DNA]</scope>
    <source>
        <strain evidence="2 3">CBS 707.79</strain>
    </source>
</reference>
<evidence type="ECO:0000313" key="3">
    <source>
        <dbReference type="Proteomes" id="UP000247810"/>
    </source>
</evidence>
<dbReference type="Proteomes" id="UP000247810">
    <property type="component" value="Unassembled WGS sequence"/>
</dbReference>
<dbReference type="AlphaFoldDB" id="A0A319EF30"/>
<dbReference type="SUPFAM" id="SSF51658">
    <property type="entry name" value="Xylose isomerase-like"/>
    <property type="match status" value="1"/>
</dbReference>
<dbReference type="Pfam" id="PF01261">
    <property type="entry name" value="AP_endonuc_2"/>
    <property type="match status" value="1"/>
</dbReference>
<feature type="domain" description="Xylose isomerase-like TIM barrel" evidence="1">
    <location>
        <begin position="31"/>
        <end position="303"/>
    </location>
</feature>
<dbReference type="Gene3D" id="3.20.20.150">
    <property type="entry name" value="Divalent-metal-dependent TIM barrel enzymes"/>
    <property type="match status" value="1"/>
</dbReference>
<protein>
    <submittedName>
        <fullName evidence="2">Xylose isomerase domain-containing protein</fullName>
    </submittedName>
</protein>
<dbReference type="EMBL" id="KZ826019">
    <property type="protein sequence ID" value="PYH89642.1"/>
    <property type="molecule type" value="Genomic_DNA"/>
</dbReference>
<dbReference type="OrthoDB" id="2307048at2759"/>
<sequence length="334" mass="37241">MSTSSTIKGPGIAVAQYISDEAPFNTLEGIVQWAAKLGYKGLQIPVDERMIDIQRAAESQDYCDSILAIFQSQGVQLTELASHLQGQLVAVHPAYDALCDTLAPPHVRGSPRARTEWARLVLLQCAAASKRLGLKAHATFSGSLAWPYVHPWPQRPADLVETAFAELGDRWNPILDAFDQADVDVCFELHPTEDLHDGVSFDRFLTTVDFHPRACILYDPSHGILQCLDYLAFIDIYHERIKSVHMEDAELVPDGRQGGIWWVDFKAIVTRLTRYGFDGWLNLENECPFRDPLVCAAEGKAFLDKCMIPPALRAFDDYAGGEVDQHALEKMMGL</sequence>
<dbReference type="InterPro" id="IPR036237">
    <property type="entry name" value="Xyl_isomerase-like_sf"/>
</dbReference>
<accession>A0A319EF30</accession>
<dbReference type="VEuPathDB" id="FungiDB:BO71DRAFT_434584"/>
<keyword evidence="3" id="KW-1185">Reference proteome</keyword>
<gene>
    <name evidence="2" type="ORF">BO71DRAFT_434584</name>
</gene>